<proteinExistence type="predicted"/>
<keyword evidence="8" id="KW-1185">Reference proteome</keyword>
<dbReference type="AlphaFoldDB" id="A0AAW4GCQ0"/>
<dbReference type="InterPro" id="IPR010982">
    <property type="entry name" value="Lambda_DNA-bd_dom_sf"/>
</dbReference>
<dbReference type="GO" id="GO:0003700">
    <property type="term" value="F:DNA-binding transcription factor activity"/>
    <property type="evidence" value="ECO:0007669"/>
    <property type="project" value="TreeGrafter"/>
</dbReference>
<dbReference type="CDD" id="cd01545">
    <property type="entry name" value="PBP1_SalR"/>
    <property type="match status" value="1"/>
</dbReference>
<accession>A0AAW4GCQ0</accession>
<evidence type="ECO:0000256" key="1">
    <source>
        <dbReference type="ARBA" id="ARBA00023015"/>
    </source>
</evidence>
<evidence type="ECO:0000256" key="2">
    <source>
        <dbReference type="ARBA" id="ARBA00023125"/>
    </source>
</evidence>
<gene>
    <name evidence="6" type="ORF">JJW18_01785</name>
    <name evidence="7" type="ORF">JJW19_06550</name>
</gene>
<dbReference type="InterPro" id="IPR046335">
    <property type="entry name" value="LacI/GalR-like_sensor"/>
</dbReference>
<dbReference type="SUPFAM" id="SSF53822">
    <property type="entry name" value="Periplasmic binding protein-like I"/>
    <property type="match status" value="1"/>
</dbReference>
<organism evidence="6 9">
    <name type="scientific">Stenotrophomonas lactitubi</name>
    <dbReference type="NCBI Taxonomy" id="2045214"/>
    <lineage>
        <taxon>Bacteria</taxon>
        <taxon>Pseudomonadati</taxon>
        <taxon>Pseudomonadota</taxon>
        <taxon>Gammaproteobacteria</taxon>
        <taxon>Lysobacterales</taxon>
        <taxon>Lysobacteraceae</taxon>
        <taxon>Stenotrophomonas</taxon>
    </lineage>
</organism>
<dbReference type="PANTHER" id="PTHR30146:SF153">
    <property type="entry name" value="LACTOSE OPERON REPRESSOR"/>
    <property type="match status" value="1"/>
</dbReference>
<reference evidence="6" key="2">
    <citation type="submission" date="2021-01" db="EMBL/GenBank/DDBJ databases">
        <authorList>
            <person name="Yu Y."/>
        </authorList>
    </citation>
    <scope>NUCLEOTIDE SEQUENCE</scope>
    <source>
        <strain evidence="6">As-5</strain>
        <strain evidence="7">As-6</strain>
    </source>
</reference>
<dbReference type="Gene3D" id="3.40.50.2300">
    <property type="match status" value="2"/>
</dbReference>
<dbReference type="InterPro" id="IPR028082">
    <property type="entry name" value="Peripla_BP_I"/>
</dbReference>
<dbReference type="CDD" id="cd01392">
    <property type="entry name" value="HTH_LacI"/>
    <property type="match status" value="1"/>
</dbReference>
<feature type="region of interest" description="Disordered" evidence="4">
    <location>
        <begin position="356"/>
        <end position="382"/>
    </location>
</feature>
<evidence type="ECO:0000256" key="3">
    <source>
        <dbReference type="ARBA" id="ARBA00023163"/>
    </source>
</evidence>
<dbReference type="PROSITE" id="PS50932">
    <property type="entry name" value="HTH_LACI_2"/>
    <property type="match status" value="1"/>
</dbReference>
<keyword evidence="2 6" id="KW-0238">DNA-binding</keyword>
<dbReference type="Proteomes" id="UP000749453">
    <property type="component" value="Unassembled WGS sequence"/>
</dbReference>
<evidence type="ECO:0000259" key="5">
    <source>
        <dbReference type="PROSITE" id="PS50932"/>
    </source>
</evidence>
<dbReference type="EMBL" id="JAFFTB010000009">
    <property type="protein sequence ID" value="MBM9937800.1"/>
    <property type="molecule type" value="Genomic_DNA"/>
</dbReference>
<dbReference type="GO" id="GO:0000976">
    <property type="term" value="F:transcription cis-regulatory region binding"/>
    <property type="evidence" value="ECO:0007669"/>
    <property type="project" value="TreeGrafter"/>
</dbReference>
<dbReference type="SUPFAM" id="SSF47413">
    <property type="entry name" value="lambda repressor-like DNA-binding domains"/>
    <property type="match status" value="1"/>
</dbReference>
<comment type="caution">
    <text evidence="6">The sequence shown here is derived from an EMBL/GenBank/DDBJ whole genome shotgun (WGS) entry which is preliminary data.</text>
</comment>
<dbReference type="EMBL" id="JAFFTA010000001">
    <property type="protein sequence ID" value="MBM9912204.1"/>
    <property type="molecule type" value="Genomic_DNA"/>
</dbReference>
<dbReference type="Gene3D" id="1.10.260.40">
    <property type="entry name" value="lambda repressor-like DNA-binding domains"/>
    <property type="match status" value="1"/>
</dbReference>
<sequence length="382" mass="40727">MQRSKGNRHLKNGHKAVRRKASAITIDDVAAHAGVSAMTVSRVINGHAGVREGNRERVLRSVHALDYRPNLAASALAAAQRTCIALIYTNPSSSYLRELLVGALRGSTRSAAQLVIAAWDELGAQARREAARQLSTTVAGVILPPPLCESKDIVDVFVNAGIPAVSIASSRFSDRISCVRIDDRQASHDMVAHLVSLGHTRIGYIKGDPNQTASAHRWQGYRDALAEAGIVYDGALVQPGYFTYRSGLEAAEQLLTLQTPPSAIFASNDDMASAVVSVAHRRGLQVPGDLSVVGFDDTSASTMVWPELTTIHQPVAEMADNAMDILLRAIRHSASPGRAAVNHVLAHRLITRASVSTPQRPSALRASPIATRQSADADGRGG</sequence>
<evidence type="ECO:0000256" key="4">
    <source>
        <dbReference type="SAM" id="MobiDB-lite"/>
    </source>
</evidence>
<dbReference type="SMART" id="SM00354">
    <property type="entry name" value="HTH_LACI"/>
    <property type="match status" value="1"/>
</dbReference>
<keyword evidence="3" id="KW-0804">Transcription</keyword>
<dbReference type="Pfam" id="PF00356">
    <property type="entry name" value="LacI"/>
    <property type="match status" value="1"/>
</dbReference>
<reference evidence="8" key="1">
    <citation type="submission" date="2021-01" db="EMBL/GenBank/DDBJ databases">
        <title>Stenotrophomonas maltophilia.</title>
        <authorList>
            <person name="Yu Y."/>
        </authorList>
    </citation>
    <scope>NUCLEOTIDE SEQUENCE [LARGE SCALE GENOMIC DNA]</scope>
    <source>
        <strain evidence="8">As-6</strain>
    </source>
</reference>
<dbReference type="PRINTS" id="PR00036">
    <property type="entry name" value="HTHLACI"/>
</dbReference>
<evidence type="ECO:0000313" key="8">
    <source>
        <dbReference type="Proteomes" id="UP000749453"/>
    </source>
</evidence>
<dbReference type="InterPro" id="IPR000843">
    <property type="entry name" value="HTH_LacI"/>
</dbReference>
<dbReference type="PANTHER" id="PTHR30146">
    <property type="entry name" value="LACI-RELATED TRANSCRIPTIONAL REPRESSOR"/>
    <property type="match status" value="1"/>
</dbReference>
<keyword evidence="1" id="KW-0805">Transcription regulation</keyword>
<feature type="domain" description="HTH lacI-type" evidence="5">
    <location>
        <begin position="24"/>
        <end position="78"/>
    </location>
</feature>
<evidence type="ECO:0000313" key="6">
    <source>
        <dbReference type="EMBL" id="MBM9912204.1"/>
    </source>
</evidence>
<protein>
    <submittedName>
        <fullName evidence="6">LacI family DNA-binding transcriptional regulator</fullName>
    </submittedName>
</protein>
<name>A0AAW4GCQ0_9GAMM</name>
<dbReference type="Proteomes" id="UP000784064">
    <property type="component" value="Unassembled WGS sequence"/>
</dbReference>
<evidence type="ECO:0000313" key="9">
    <source>
        <dbReference type="Proteomes" id="UP000784064"/>
    </source>
</evidence>
<dbReference type="PROSITE" id="PS00356">
    <property type="entry name" value="HTH_LACI_1"/>
    <property type="match status" value="1"/>
</dbReference>
<dbReference type="Pfam" id="PF13377">
    <property type="entry name" value="Peripla_BP_3"/>
    <property type="match status" value="1"/>
</dbReference>
<evidence type="ECO:0000313" key="7">
    <source>
        <dbReference type="EMBL" id="MBM9937800.1"/>
    </source>
</evidence>